<protein>
    <submittedName>
        <fullName evidence="1">Class I SAM-dependent methyltransferase</fullName>
    </submittedName>
</protein>
<dbReference type="Proteomes" id="UP000682782">
    <property type="component" value="Chromosome"/>
</dbReference>
<accession>A0AC61MZK2</accession>
<reference evidence="1" key="1">
    <citation type="submission" date="2021-01" db="EMBL/GenBank/DDBJ databases">
        <title>Complete genome sequence of Clostridiales bacterium R-7.</title>
        <authorList>
            <person name="Mahoney-Kurpe S.C."/>
            <person name="Palevich N."/>
            <person name="Koike S."/>
            <person name="Moon C.D."/>
            <person name="Attwood G.T."/>
        </authorList>
    </citation>
    <scope>NUCLEOTIDE SEQUENCE</scope>
    <source>
        <strain evidence="1">R-7</strain>
    </source>
</reference>
<name>A0AC61MZK2_9FIRM</name>
<organism evidence="1 2">
    <name type="scientific">Aristaeella hokkaidonensis</name>
    <dbReference type="NCBI Taxonomy" id="3046382"/>
    <lineage>
        <taxon>Bacteria</taxon>
        <taxon>Bacillati</taxon>
        <taxon>Bacillota</taxon>
        <taxon>Clostridia</taxon>
        <taxon>Eubacteriales</taxon>
        <taxon>Aristaeellaceae</taxon>
        <taxon>Aristaeella</taxon>
    </lineage>
</organism>
<proteinExistence type="predicted"/>
<gene>
    <name evidence="1" type="ORF">JYE49_02485</name>
</gene>
<evidence type="ECO:0000313" key="2">
    <source>
        <dbReference type="Proteomes" id="UP000682782"/>
    </source>
</evidence>
<keyword evidence="2" id="KW-1185">Reference proteome</keyword>
<keyword evidence="1" id="KW-0808">Transferase</keyword>
<evidence type="ECO:0000313" key="1">
    <source>
        <dbReference type="EMBL" id="QUC67588.1"/>
    </source>
</evidence>
<dbReference type="EMBL" id="CP068393">
    <property type="protein sequence ID" value="QUC67588.1"/>
    <property type="molecule type" value="Genomic_DNA"/>
</dbReference>
<keyword evidence="1" id="KW-0489">Methyltransferase</keyword>
<sequence>MNNTDKEFLLEKYAMENYPDAGPWNLSLENKYLEYMITRFFEEHFTVGEGTNICNIGIGAGSWDKYLSFKLNGGRLTSIDIDEVACRKFRLCLEIEKNPADVRVIASDVLQVEGLENSIDIVTMIGSTRMESGLYESILNKAISFVKPGGSFYYQSLDQNENQDAFLRICEANGLTIEASLSDDAYGIKSQYFKVTKPLQAK</sequence>